<dbReference type="InterPro" id="IPR026896">
    <property type="entry name" value="CSTF_C"/>
</dbReference>
<evidence type="ECO:0000256" key="2">
    <source>
        <dbReference type="ARBA" id="ARBA00023242"/>
    </source>
</evidence>
<dbReference type="Pfam" id="PF14304">
    <property type="entry name" value="CSTF_C"/>
    <property type="match status" value="1"/>
</dbReference>
<reference evidence="6 7" key="1">
    <citation type="submission" date="2016-07" db="EMBL/GenBank/DDBJ databases">
        <title>Pervasive Adenine N6-methylation of Active Genes in Fungi.</title>
        <authorList>
            <consortium name="DOE Joint Genome Institute"/>
            <person name="Mondo S.J."/>
            <person name="Dannebaum R.O."/>
            <person name="Kuo R.C."/>
            <person name="Labutti K."/>
            <person name="Haridas S."/>
            <person name="Kuo A."/>
            <person name="Salamov A."/>
            <person name="Ahrendt S.R."/>
            <person name="Lipzen A."/>
            <person name="Sullivan W."/>
            <person name="Andreopoulos W.B."/>
            <person name="Clum A."/>
            <person name="Lindquist E."/>
            <person name="Daum C."/>
            <person name="Ramamoorthy G.K."/>
            <person name="Gryganskyi A."/>
            <person name="Culley D."/>
            <person name="Magnuson J.K."/>
            <person name="James T.Y."/>
            <person name="O'Malley M.A."/>
            <person name="Stajich J.E."/>
            <person name="Spatafora J.W."/>
            <person name="Visel A."/>
            <person name="Grigoriev I.V."/>
        </authorList>
    </citation>
    <scope>NUCLEOTIDE SEQUENCE [LARGE SCALE GENOMIC DNA]</scope>
    <source>
        <strain evidence="6 7">ATCC 12442</strain>
    </source>
</reference>
<keyword evidence="7" id="KW-1185">Reference proteome</keyword>
<organism evidence="6 7">
    <name type="scientific">Linderina pennispora</name>
    <dbReference type="NCBI Taxonomy" id="61395"/>
    <lineage>
        <taxon>Eukaryota</taxon>
        <taxon>Fungi</taxon>
        <taxon>Fungi incertae sedis</taxon>
        <taxon>Zoopagomycota</taxon>
        <taxon>Kickxellomycotina</taxon>
        <taxon>Kickxellomycetes</taxon>
        <taxon>Kickxellales</taxon>
        <taxon>Kickxellaceae</taxon>
        <taxon>Linderina</taxon>
    </lineage>
</organism>
<dbReference type="SUPFAM" id="SSF54928">
    <property type="entry name" value="RNA-binding domain, RBD"/>
    <property type="match status" value="1"/>
</dbReference>
<evidence type="ECO:0000256" key="3">
    <source>
        <dbReference type="PROSITE-ProRule" id="PRU00176"/>
    </source>
</evidence>
<dbReference type="InterPro" id="IPR038192">
    <property type="entry name" value="CSTF_C_sf"/>
</dbReference>
<name>A0A1Y1W5F6_9FUNG</name>
<evidence type="ECO:0000256" key="1">
    <source>
        <dbReference type="ARBA" id="ARBA00004123"/>
    </source>
</evidence>
<dbReference type="PROSITE" id="PS50102">
    <property type="entry name" value="RRM"/>
    <property type="match status" value="1"/>
</dbReference>
<evidence type="ECO:0000259" key="5">
    <source>
        <dbReference type="PROSITE" id="PS50102"/>
    </source>
</evidence>
<dbReference type="InterPro" id="IPR000504">
    <property type="entry name" value="RRM_dom"/>
</dbReference>
<keyword evidence="3" id="KW-0694">RNA-binding</keyword>
<comment type="caution">
    <text evidence="6">The sequence shown here is derived from an EMBL/GenBank/DDBJ whole genome shotgun (WGS) entry which is preliminary data.</text>
</comment>
<dbReference type="PANTHER" id="PTHR45735">
    <property type="entry name" value="CLEAVAGE STIMULATION FACTOR SUBUNIT 2"/>
    <property type="match status" value="1"/>
</dbReference>
<comment type="subcellular location">
    <subcellularLocation>
        <location evidence="1">Nucleus</location>
    </subcellularLocation>
</comment>
<dbReference type="Gene3D" id="3.30.70.330">
    <property type="match status" value="1"/>
</dbReference>
<dbReference type="SMART" id="SM00360">
    <property type="entry name" value="RRM"/>
    <property type="match status" value="1"/>
</dbReference>
<dbReference type="Pfam" id="PF00076">
    <property type="entry name" value="RRM_1"/>
    <property type="match status" value="1"/>
</dbReference>
<keyword evidence="2" id="KW-0539">Nucleus</keyword>
<evidence type="ECO:0000313" key="7">
    <source>
        <dbReference type="Proteomes" id="UP000193922"/>
    </source>
</evidence>
<dbReference type="GO" id="GO:0031124">
    <property type="term" value="P:mRNA 3'-end processing"/>
    <property type="evidence" value="ECO:0007669"/>
    <property type="project" value="InterPro"/>
</dbReference>
<dbReference type="InterPro" id="IPR025742">
    <property type="entry name" value="CSTF2_hinge"/>
</dbReference>
<dbReference type="InterPro" id="IPR012677">
    <property type="entry name" value="Nucleotide-bd_a/b_plait_sf"/>
</dbReference>
<dbReference type="CDD" id="cd12398">
    <property type="entry name" value="RRM_CSTF2_RNA15_like"/>
    <property type="match status" value="1"/>
</dbReference>
<proteinExistence type="predicted"/>
<dbReference type="RefSeq" id="XP_040742553.1">
    <property type="nucleotide sequence ID" value="XM_040887957.1"/>
</dbReference>
<feature type="compositionally biased region" description="Pro residues" evidence="4">
    <location>
        <begin position="220"/>
        <end position="229"/>
    </location>
</feature>
<sequence length="289" mass="31693">MDYRREPRENNIVFVGNVPFDTTEEQLIGILRQAGPVTEFRLVFDRESGKQRGFGFCEYADIQIAASAVKNLSGTLVGGRPMKLDFAEREVIRRHFNTDGLSLSGAPGSAQLPPPPKKVDVETVNEVVGPLNEQQKSELIAQFQTFAKRNLHVARRELMENPALAHALYCALGSLDLASPEDLKRAVRGAGRSGSTGSVPRYPPPPMATMQPVPAQYPSQRPPPPPPMPVVGGAAPISLPKPQIPQASAPEIDNEQVINQLLSLTDEQLAQLPEEHRIKIMELRSQFQA</sequence>
<dbReference type="OrthoDB" id="272703at2759"/>
<feature type="region of interest" description="Disordered" evidence="4">
    <location>
        <begin position="187"/>
        <end position="243"/>
    </location>
</feature>
<dbReference type="Gene3D" id="1.10.20.70">
    <property type="entry name" value="Transcription termination and cleavage factor, C-terminal domain"/>
    <property type="match status" value="1"/>
</dbReference>
<dbReference type="Proteomes" id="UP000193922">
    <property type="component" value="Unassembled WGS sequence"/>
</dbReference>
<dbReference type="EMBL" id="MCFD01000009">
    <property type="protein sequence ID" value="ORX68771.1"/>
    <property type="molecule type" value="Genomic_DNA"/>
</dbReference>
<dbReference type="InterPro" id="IPR035979">
    <property type="entry name" value="RBD_domain_sf"/>
</dbReference>
<feature type="compositionally biased region" description="Low complexity" evidence="4">
    <location>
        <begin position="208"/>
        <end position="219"/>
    </location>
</feature>
<feature type="domain" description="RRM" evidence="5">
    <location>
        <begin position="11"/>
        <end position="89"/>
    </location>
</feature>
<dbReference type="STRING" id="61395.A0A1Y1W5F6"/>
<dbReference type="PANTHER" id="PTHR45735:SF2">
    <property type="entry name" value="CLEAVAGE STIMULATION FACTOR SUBUNIT 2"/>
    <property type="match status" value="1"/>
</dbReference>
<evidence type="ECO:0000313" key="6">
    <source>
        <dbReference type="EMBL" id="ORX68771.1"/>
    </source>
</evidence>
<protein>
    <recommendedName>
        <fullName evidence="5">RRM domain-containing protein</fullName>
    </recommendedName>
</protein>
<dbReference type="GO" id="GO:0003729">
    <property type="term" value="F:mRNA binding"/>
    <property type="evidence" value="ECO:0007669"/>
    <property type="project" value="TreeGrafter"/>
</dbReference>
<dbReference type="GO" id="GO:0005847">
    <property type="term" value="C:mRNA cleavage and polyadenylation specificity factor complex"/>
    <property type="evidence" value="ECO:0007669"/>
    <property type="project" value="TreeGrafter"/>
</dbReference>
<evidence type="ECO:0000256" key="4">
    <source>
        <dbReference type="SAM" id="MobiDB-lite"/>
    </source>
</evidence>
<gene>
    <name evidence="6" type="ORF">DL89DRAFT_268551</name>
</gene>
<dbReference type="GeneID" id="63804605"/>
<accession>A0A1Y1W5F6</accession>
<dbReference type="AlphaFoldDB" id="A0A1Y1W5F6"/>
<dbReference type="Pfam" id="PF14327">
    <property type="entry name" value="CSTF2_hinge"/>
    <property type="match status" value="1"/>
</dbReference>